<dbReference type="EMBL" id="SGPL01000033">
    <property type="protein sequence ID" value="THH19915.1"/>
    <property type="molecule type" value="Genomic_DNA"/>
</dbReference>
<accession>A0A4S4M4L3</accession>
<comment type="caution">
    <text evidence="2">The sequence shown here is derived from an EMBL/GenBank/DDBJ whole genome shotgun (WGS) entry which is preliminary data.</text>
</comment>
<keyword evidence="3" id="KW-1185">Reference proteome</keyword>
<dbReference type="OrthoDB" id="19740at2759"/>
<evidence type="ECO:0000313" key="3">
    <source>
        <dbReference type="Proteomes" id="UP000310158"/>
    </source>
</evidence>
<gene>
    <name evidence="2" type="ORF">EW146_g1360</name>
</gene>
<feature type="region of interest" description="Disordered" evidence="1">
    <location>
        <begin position="144"/>
        <end position="176"/>
    </location>
</feature>
<dbReference type="AlphaFoldDB" id="A0A4S4M4L3"/>
<reference evidence="2 3" key="1">
    <citation type="submission" date="2019-02" db="EMBL/GenBank/DDBJ databases">
        <title>Genome sequencing of the rare red list fungi Bondarzewia mesenterica.</title>
        <authorList>
            <person name="Buettner E."/>
            <person name="Kellner H."/>
        </authorList>
    </citation>
    <scope>NUCLEOTIDE SEQUENCE [LARGE SCALE GENOMIC DNA]</scope>
    <source>
        <strain evidence="2 3">DSM 108281</strain>
    </source>
</reference>
<name>A0A4S4M4L3_9AGAM</name>
<feature type="region of interest" description="Disordered" evidence="1">
    <location>
        <begin position="1"/>
        <end position="41"/>
    </location>
</feature>
<organism evidence="2 3">
    <name type="scientific">Bondarzewia mesenterica</name>
    <dbReference type="NCBI Taxonomy" id="1095465"/>
    <lineage>
        <taxon>Eukaryota</taxon>
        <taxon>Fungi</taxon>
        <taxon>Dikarya</taxon>
        <taxon>Basidiomycota</taxon>
        <taxon>Agaricomycotina</taxon>
        <taxon>Agaricomycetes</taxon>
        <taxon>Russulales</taxon>
        <taxon>Bondarzewiaceae</taxon>
        <taxon>Bondarzewia</taxon>
    </lineage>
</organism>
<protein>
    <submittedName>
        <fullName evidence="2">Uncharacterized protein</fullName>
    </submittedName>
</protein>
<feature type="compositionally biased region" description="Low complexity" evidence="1">
    <location>
        <begin position="21"/>
        <end position="40"/>
    </location>
</feature>
<evidence type="ECO:0000313" key="2">
    <source>
        <dbReference type="EMBL" id="THH19915.1"/>
    </source>
</evidence>
<evidence type="ECO:0000256" key="1">
    <source>
        <dbReference type="SAM" id="MobiDB-lite"/>
    </source>
</evidence>
<dbReference type="Proteomes" id="UP000310158">
    <property type="component" value="Unassembled WGS sequence"/>
</dbReference>
<proteinExistence type="predicted"/>
<sequence length="176" mass="19220">MIQTPPKRTQSESAKSAAYGTLLPTPSSLRSTSTSESNLSLHRRTALYPTHRPTVRHDAPHESLTPRSFKIAYPKSAVAAKVMQVATELGRAVQSAGHADPRDLRAIRHVDGCRDGARRDQECRQLRRSGHLHRLRGLGMRVSASEAPSAVQTPMDVDEEQGQVGWMPGAESGEHA</sequence>
<feature type="compositionally biased region" description="Polar residues" evidence="1">
    <location>
        <begin position="1"/>
        <end position="14"/>
    </location>
</feature>